<feature type="region of interest" description="Disordered" evidence="6">
    <location>
        <begin position="698"/>
        <end position="742"/>
    </location>
</feature>
<evidence type="ECO:0000313" key="9">
    <source>
        <dbReference type="EMBL" id="QDT28641.1"/>
    </source>
</evidence>
<feature type="transmembrane region" description="Helical" evidence="7">
    <location>
        <begin position="13"/>
        <end position="32"/>
    </location>
</feature>
<dbReference type="Proteomes" id="UP000315647">
    <property type="component" value="Chromosome"/>
</dbReference>
<evidence type="ECO:0000256" key="1">
    <source>
        <dbReference type="ARBA" id="ARBA00004651"/>
    </source>
</evidence>
<feature type="transmembrane region" description="Helical" evidence="7">
    <location>
        <begin position="311"/>
        <end position="337"/>
    </location>
</feature>
<name>A0A517QAL3_9PLAN</name>
<keyword evidence="5 7" id="KW-0472">Membrane</keyword>
<evidence type="ECO:0000256" key="5">
    <source>
        <dbReference type="ARBA" id="ARBA00023136"/>
    </source>
</evidence>
<sequence>MMISSFYQKYSRYLIWGVFCTLPILAFLAELLPSNNDIETWLPKDSDVRIVYDRFKTEFGAEEVILVAVEQGLDQPALIEATASRIETLPTVRECWTPDRLKSILNEFQVEKEEVNRRLDGLLMNQEHQVAGILVLLSDQGIKDRAGTVAGIREKLEYNQLTGQEVKLAGAPVVIAELDRLGSQKSNKKFFIITLLISLGLLYHSFREWKKTLATLGLTVWAINLTTALIYLGGGEMNFILGALSVMVMVFTLAISIHVHHYVASCIDEPDPLASALKIAWKPCFLATLTTTIGLYSLTISEIGPVTQFGYAASLGTFVSLLTGLGLTPAVLTLWPIDPQTVHGGESRWNFQKCANWLIDHSGRVSLATIVLVMITGVGLFNLKTKIDPLDFLPAKGRVIQDVRAVQENLTELDSIEAIVDFGDEELPFIKKIDRVRELEKLIQKHPAVRHTMSLASFFPNQFPESPFETARLLSHAQSTHGDNDFTSDGERLWRISARISSDADLPQDQIYDELAEMINDPHVVLTGVAPLLRRAQNQIFTGFWESFSMAFVIITAVMIVSLRSIKAGLVAMVPNLTPICIVFGILGWYQIPIDIGIMMTASIALGIAVDGTFHFLVRYQAQYRLTRNSAQASRDSLLMTGEPIFTAAVITGAGMLALTLSNFVPTARFGYMMTSLLVAALVGDLILLPCLLALRPESADQPDGSDHKDSDSSVDESRPRSPHFLKQSQQGTKDQSGKAVA</sequence>
<feature type="domain" description="Membrane transport protein MMPL" evidence="8">
    <location>
        <begin position="118"/>
        <end position="334"/>
    </location>
</feature>
<evidence type="ECO:0000313" key="10">
    <source>
        <dbReference type="Proteomes" id="UP000315647"/>
    </source>
</evidence>
<dbReference type="PANTHER" id="PTHR33406:SF12">
    <property type="entry name" value="BLR2997 PROTEIN"/>
    <property type="match status" value="1"/>
</dbReference>
<evidence type="ECO:0000256" key="3">
    <source>
        <dbReference type="ARBA" id="ARBA00022692"/>
    </source>
</evidence>
<accession>A0A517QAL3</accession>
<keyword evidence="2" id="KW-1003">Cell membrane</keyword>
<feature type="transmembrane region" description="Helical" evidence="7">
    <location>
        <begin position="645"/>
        <end position="665"/>
    </location>
</feature>
<evidence type="ECO:0000259" key="8">
    <source>
        <dbReference type="Pfam" id="PF03176"/>
    </source>
</evidence>
<feature type="compositionally biased region" description="Basic and acidic residues" evidence="6">
    <location>
        <begin position="705"/>
        <end position="720"/>
    </location>
</feature>
<comment type="subcellular location">
    <subcellularLocation>
        <location evidence="1">Cell membrane</location>
        <topology evidence="1">Multi-pass membrane protein</topology>
    </subcellularLocation>
</comment>
<evidence type="ECO:0000256" key="6">
    <source>
        <dbReference type="SAM" id="MobiDB-lite"/>
    </source>
</evidence>
<proteinExistence type="predicted"/>
<feature type="transmembrane region" description="Helical" evidence="7">
    <location>
        <begin position="212"/>
        <end position="232"/>
    </location>
</feature>
<feature type="transmembrane region" description="Helical" evidence="7">
    <location>
        <begin position="677"/>
        <end position="695"/>
    </location>
</feature>
<organism evidence="9 10">
    <name type="scientific">Gimesia panareensis</name>
    <dbReference type="NCBI Taxonomy" id="2527978"/>
    <lineage>
        <taxon>Bacteria</taxon>
        <taxon>Pseudomonadati</taxon>
        <taxon>Planctomycetota</taxon>
        <taxon>Planctomycetia</taxon>
        <taxon>Planctomycetales</taxon>
        <taxon>Planctomycetaceae</taxon>
        <taxon>Gimesia</taxon>
    </lineage>
</organism>
<dbReference type="SUPFAM" id="SSF82866">
    <property type="entry name" value="Multidrug efflux transporter AcrB transmembrane domain"/>
    <property type="match status" value="2"/>
</dbReference>
<keyword evidence="3 7" id="KW-0812">Transmembrane</keyword>
<feature type="transmembrane region" description="Helical" evidence="7">
    <location>
        <begin position="365"/>
        <end position="383"/>
    </location>
</feature>
<feature type="transmembrane region" description="Helical" evidence="7">
    <location>
        <begin position="597"/>
        <end position="618"/>
    </location>
</feature>
<dbReference type="Pfam" id="PF03176">
    <property type="entry name" value="MMPL"/>
    <property type="match status" value="2"/>
</dbReference>
<dbReference type="EMBL" id="CP037421">
    <property type="protein sequence ID" value="QDT28641.1"/>
    <property type="molecule type" value="Genomic_DNA"/>
</dbReference>
<feature type="transmembrane region" description="Helical" evidence="7">
    <location>
        <begin position="239"/>
        <end position="259"/>
    </location>
</feature>
<feature type="domain" description="Membrane transport protein MMPL" evidence="8">
    <location>
        <begin position="401"/>
        <end position="695"/>
    </location>
</feature>
<dbReference type="RefSeq" id="WP_145451039.1">
    <property type="nucleotide sequence ID" value="NZ_CP037421.1"/>
</dbReference>
<dbReference type="InterPro" id="IPR004869">
    <property type="entry name" value="MMPL_dom"/>
</dbReference>
<dbReference type="Gene3D" id="1.20.1640.10">
    <property type="entry name" value="Multidrug efflux transporter AcrB transmembrane domain"/>
    <property type="match status" value="2"/>
</dbReference>
<feature type="transmembrane region" description="Helical" evidence="7">
    <location>
        <begin position="279"/>
        <end position="299"/>
    </location>
</feature>
<dbReference type="GO" id="GO:0005886">
    <property type="term" value="C:plasma membrane"/>
    <property type="evidence" value="ECO:0007669"/>
    <property type="project" value="UniProtKB-SubCell"/>
</dbReference>
<keyword evidence="10" id="KW-1185">Reference proteome</keyword>
<evidence type="ECO:0000256" key="7">
    <source>
        <dbReference type="SAM" id="Phobius"/>
    </source>
</evidence>
<evidence type="ECO:0000256" key="2">
    <source>
        <dbReference type="ARBA" id="ARBA00022475"/>
    </source>
</evidence>
<dbReference type="PANTHER" id="PTHR33406">
    <property type="entry name" value="MEMBRANE PROTEIN MJ1562-RELATED"/>
    <property type="match status" value="1"/>
</dbReference>
<feature type="transmembrane region" description="Helical" evidence="7">
    <location>
        <begin position="543"/>
        <end position="563"/>
    </location>
</feature>
<evidence type="ECO:0000256" key="4">
    <source>
        <dbReference type="ARBA" id="ARBA00022989"/>
    </source>
</evidence>
<gene>
    <name evidence="9" type="ORF">Enr10x_39850</name>
</gene>
<protein>
    <submittedName>
        <fullName evidence="9">MMPL family protein</fullName>
    </submittedName>
</protein>
<keyword evidence="4 7" id="KW-1133">Transmembrane helix</keyword>
<feature type="transmembrane region" description="Helical" evidence="7">
    <location>
        <begin position="190"/>
        <end position="206"/>
    </location>
</feature>
<dbReference type="AlphaFoldDB" id="A0A517QAL3"/>
<reference evidence="9 10" key="1">
    <citation type="submission" date="2019-03" db="EMBL/GenBank/DDBJ databases">
        <title>Deep-cultivation of Planctomycetes and their phenomic and genomic characterization uncovers novel biology.</title>
        <authorList>
            <person name="Wiegand S."/>
            <person name="Jogler M."/>
            <person name="Boedeker C."/>
            <person name="Pinto D."/>
            <person name="Vollmers J."/>
            <person name="Rivas-Marin E."/>
            <person name="Kohn T."/>
            <person name="Peeters S.H."/>
            <person name="Heuer A."/>
            <person name="Rast P."/>
            <person name="Oberbeckmann S."/>
            <person name="Bunk B."/>
            <person name="Jeske O."/>
            <person name="Meyerdierks A."/>
            <person name="Storesund J.E."/>
            <person name="Kallscheuer N."/>
            <person name="Luecker S."/>
            <person name="Lage O.M."/>
            <person name="Pohl T."/>
            <person name="Merkel B.J."/>
            <person name="Hornburger P."/>
            <person name="Mueller R.-W."/>
            <person name="Bruemmer F."/>
            <person name="Labrenz M."/>
            <person name="Spormann A.M."/>
            <person name="Op den Camp H."/>
            <person name="Overmann J."/>
            <person name="Amann R."/>
            <person name="Jetten M.S.M."/>
            <person name="Mascher T."/>
            <person name="Medema M.H."/>
            <person name="Devos D.P."/>
            <person name="Kaster A.-K."/>
            <person name="Ovreas L."/>
            <person name="Rohde M."/>
            <person name="Galperin M.Y."/>
            <person name="Jogler C."/>
        </authorList>
    </citation>
    <scope>NUCLEOTIDE SEQUENCE [LARGE SCALE GENOMIC DNA]</scope>
    <source>
        <strain evidence="9 10">Enr10</strain>
    </source>
</reference>
<dbReference type="InterPro" id="IPR050545">
    <property type="entry name" value="Mycobact_MmpL"/>
</dbReference>
<feature type="transmembrane region" description="Helical" evidence="7">
    <location>
        <begin position="569"/>
        <end position="590"/>
    </location>
</feature>